<sequence length="311" mass="35574">MDKNSERFKELRHKKVRLIPFTVEKITESPIRPTSLETTGILKKMGLSSVESCVEIQGGFDSRVFRITAPGAAYALRLLPSQKYDQFIQEKKMMDIAARNGVPVPKVRKIQKIDGWAVMLMEWGEGQTILEALAEGPENAEILGMGFGKIQARINQAAIPDCHGEPRSWLTPSRQEAEILSAIPRIDSKAVLLHLDYHPLNVLTDGRNVTVVLDWANATFGDCRFDIARTFSIFQLAGHRNFKLHPQILADFEWGWRKGYAELAGPFEQWDSMNLFYAWSGERLKRDLEARMTEEDKKEIDRWTADWLKNK</sequence>
<dbReference type="InterPro" id="IPR002575">
    <property type="entry name" value="Aminoglycoside_PTrfase"/>
</dbReference>
<keyword evidence="2" id="KW-0808">Transferase</keyword>
<gene>
    <name evidence="2" type="ORF">B0H99_102286</name>
</gene>
<dbReference type="EMBL" id="PYAT01000002">
    <property type="protein sequence ID" value="PSL41602.1"/>
    <property type="molecule type" value="Genomic_DNA"/>
</dbReference>
<accession>A0A2P8H5U3</accession>
<reference evidence="2 3" key="1">
    <citation type="submission" date="2018-03" db="EMBL/GenBank/DDBJ databases">
        <title>Genomic Encyclopedia of Type Strains, Phase III (KMG-III): the genomes of soil and plant-associated and newly described type strains.</title>
        <authorList>
            <person name="Whitman W."/>
        </authorList>
    </citation>
    <scope>NUCLEOTIDE SEQUENCE [LARGE SCALE GENOMIC DNA]</scope>
    <source>
        <strain evidence="2 3">CGMCC 1.12259</strain>
    </source>
</reference>
<dbReference type="CDD" id="cd05120">
    <property type="entry name" value="APH_ChoK_like"/>
    <property type="match status" value="1"/>
</dbReference>
<dbReference type="AlphaFoldDB" id="A0A2P8H5U3"/>
<protein>
    <submittedName>
        <fullName evidence="2">Aminoglycoside phosphotransferase (APT) family kinase protein</fullName>
    </submittedName>
</protein>
<dbReference type="InterPro" id="IPR011009">
    <property type="entry name" value="Kinase-like_dom_sf"/>
</dbReference>
<dbReference type="Gene3D" id="3.90.1200.10">
    <property type="match status" value="1"/>
</dbReference>
<feature type="domain" description="Aminoglycoside phosphotransferase" evidence="1">
    <location>
        <begin position="54"/>
        <end position="177"/>
    </location>
</feature>
<proteinExistence type="predicted"/>
<dbReference type="SUPFAM" id="SSF56112">
    <property type="entry name" value="Protein kinase-like (PK-like)"/>
    <property type="match status" value="1"/>
</dbReference>
<dbReference type="RefSeq" id="WP_106532283.1">
    <property type="nucleotide sequence ID" value="NZ_PYAT01000002.1"/>
</dbReference>
<dbReference type="InterPro" id="IPR051678">
    <property type="entry name" value="AGP_Transferase"/>
</dbReference>
<keyword evidence="2" id="KW-0418">Kinase</keyword>
<dbReference type="Gene3D" id="3.30.200.20">
    <property type="entry name" value="Phosphorylase Kinase, domain 1"/>
    <property type="match status" value="1"/>
</dbReference>
<comment type="caution">
    <text evidence="2">The sequence shown here is derived from an EMBL/GenBank/DDBJ whole genome shotgun (WGS) entry which is preliminary data.</text>
</comment>
<dbReference type="PANTHER" id="PTHR21310">
    <property type="entry name" value="AMINOGLYCOSIDE PHOSPHOTRANSFERASE-RELATED-RELATED"/>
    <property type="match status" value="1"/>
</dbReference>
<keyword evidence="3" id="KW-1185">Reference proteome</keyword>
<dbReference type="Proteomes" id="UP000242682">
    <property type="component" value="Unassembled WGS sequence"/>
</dbReference>
<evidence type="ECO:0000259" key="1">
    <source>
        <dbReference type="Pfam" id="PF01636"/>
    </source>
</evidence>
<evidence type="ECO:0000313" key="3">
    <source>
        <dbReference type="Proteomes" id="UP000242682"/>
    </source>
</evidence>
<name>A0A2P8H5U3_9BACL</name>
<dbReference type="OrthoDB" id="334783at2"/>
<evidence type="ECO:0000313" key="2">
    <source>
        <dbReference type="EMBL" id="PSL41602.1"/>
    </source>
</evidence>
<dbReference type="GO" id="GO:0016301">
    <property type="term" value="F:kinase activity"/>
    <property type="evidence" value="ECO:0007669"/>
    <property type="project" value="UniProtKB-KW"/>
</dbReference>
<dbReference type="Pfam" id="PF01636">
    <property type="entry name" value="APH"/>
    <property type="match status" value="1"/>
</dbReference>
<organism evidence="2 3">
    <name type="scientific">Planomicrobium soli</name>
    <dbReference type="NCBI Taxonomy" id="1176648"/>
    <lineage>
        <taxon>Bacteria</taxon>
        <taxon>Bacillati</taxon>
        <taxon>Bacillota</taxon>
        <taxon>Bacilli</taxon>
        <taxon>Bacillales</taxon>
        <taxon>Caryophanaceae</taxon>
        <taxon>Planomicrobium</taxon>
    </lineage>
</organism>